<evidence type="ECO:0000313" key="3">
    <source>
        <dbReference type="Proteomes" id="UP000239800"/>
    </source>
</evidence>
<dbReference type="Proteomes" id="UP000239800">
    <property type="component" value="Unassembled WGS sequence"/>
</dbReference>
<keyword evidence="3" id="KW-1185">Reference proteome</keyword>
<evidence type="ECO:0000259" key="1">
    <source>
        <dbReference type="Pfam" id="PF14534"/>
    </source>
</evidence>
<dbReference type="OrthoDB" id="9814425at2"/>
<sequence length="156" mass="18085">MSKVVLILFVFMIPFLGNTQDLKGDQGELIKILKNIKEFSAAVMASDYETIGQAYTADAKIFPSNREIIEGRDAIVKYWTPTNGSRISYHQFMPKEINITGEQAYDYEYYKGKTINAGGKEISWQGKYVVIWKKIDNQWKIYLDIWNRVPNDQKID</sequence>
<comment type="caution">
    <text evidence="2">The sequence shown here is derived from an EMBL/GenBank/DDBJ whole genome shotgun (WGS) entry which is preliminary data.</text>
</comment>
<reference evidence="2 3" key="1">
    <citation type="submission" date="2016-11" db="EMBL/GenBank/DDBJ databases">
        <title>Trade-off between light-utilization and light-protection in marine flavobacteria.</title>
        <authorList>
            <person name="Kumagai Y."/>
        </authorList>
    </citation>
    <scope>NUCLEOTIDE SEQUENCE [LARGE SCALE GENOMIC DNA]</scope>
    <source>
        <strain evidence="2 3">NBRC 107741</strain>
    </source>
</reference>
<protein>
    <submittedName>
        <fullName evidence="2">DUF4440 domain-containing protein</fullName>
    </submittedName>
</protein>
<dbReference type="Pfam" id="PF14534">
    <property type="entry name" value="DUF4440"/>
    <property type="match status" value="1"/>
</dbReference>
<dbReference type="AlphaFoldDB" id="A0A2S7KSU9"/>
<proteinExistence type="predicted"/>
<accession>A0A2S7KSU9</accession>
<dbReference type="EMBL" id="MQUB01000001">
    <property type="protein sequence ID" value="PQB05702.1"/>
    <property type="molecule type" value="Genomic_DNA"/>
</dbReference>
<dbReference type="InterPro" id="IPR027843">
    <property type="entry name" value="DUF4440"/>
</dbReference>
<dbReference type="Gene3D" id="3.10.450.50">
    <property type="match status" value="1"/>
</dbReference>
<evidence type="ECO:0000313" key="2">
    <source>
        <dbReference type="EMBL" id="PQB05702.1"/>
    </source>
</evidence>
<dbReference type="SUPFAM" id="SSF54427">
    <property type="entry name" value="NTF2-like"/>
    <property type="match status" value="1"/>
</dbReference>
<name>A0A2S7KSU9_9FLAO</name>
<organism evidence="2 3">
    <name type="scientific">Aureitalea marina</name>
    <dbReference type="NCBI Taxonomy" id="930804"/>
    <lineage>
        <taxon>Bacteria</taxon>
        <taxon>Pseudomonadati</taxon>
        <taxon>Bacteroidota</taxon>
        <taxon>Flavobacteriia</taxon>
        <taxon>Flavobacteriales</taxon>
        <taxon>Flavobacteriaceae</taxon>
        <taxon>Aureitalea</taxon>
    </lineage>
</organism>
<feature type="domain" description="DUF4440" evidence="1">
    <location>
        <begin position="32"/>
        <end position="141"/>
    </location>
</feature>
<gene>
    <name evidence="2" type="ORF">BST85_12935</name>
</gene>
<dbReference type="InterPro" id="IPR032710">
    <property type="entry name" value="NTF2-like_dom_sf"/>
</dbReference>
<dbReference type="RefSeq" id="WP_104813648.1">
    <property type="nucleotide sequence ID" value="NZ_MQUB01000001.1"/>
</dbReference>